<feature type="transmembrane region" description="Helical" evidence="11">
    <location>
        <begin position="262"/>
        <end position="277"/>
    </location>
</feature>
<keyword evidence="5" id="KW-0808">Transferase</keyword>
<evidence type="ECO:0000313" key="13">
    <source>
        <dbReference type="EMBL" id="KAK9760168.1"/>
    </source>
</evidence>
<dbReference type="EMBL" id="JASJQH010002465">
    <property type="protein sequence ID" value="KAK9760168.1"/>
    <property type="molecule type" value="Genomic_DNA"/>
</dbReference>
<evidence type="ECO:0000256" key="7">
    <source>
        <dbReference type="ARBA" id="ARBA00022786"/>
    </source>
</evidence>
<feature type="domain" description="E3 ubiquitin-protein ligase MARCHF6-like C-terminal" evidence="12">
    <location>
        <begin position="119"/>
        <end position="292"/>
    </location>
</feature>
<protein>
    <recommendedName>
        <fullName evidence="4">RING-type E3 ubiquitin transferase</fullName>
        <ecNumber evidence="4">2.3.2.27</ecNumber>
    </recommendedName>
</protein>
<comment type="catalytic activity">
    <reaction evidence="1">
        <text>S-ubiquitinyl-[E2 ubiquitin-conjugating enzyme]-L-cysteine + [acceptor protein]-L-lysine = [E2 ubiquitin-conjugating enzyme]-L-cysteine + N(6)-ubiquitinyl-[acceptor protein]-L-lysine.</text>
        <dbReference type="EC" id="2.3.2.27"/>
    </reaction>
</comment>
<evidence type="ECO:0000256" key="6">
    <source>
        <dbReference type="ARBA" id="ARBA00022692"/>
    </source>
</evidence>
<comment type="caution">
    <text evidence="13">The sequence shown here is derived from an EMBL/GenBank/DDBJ whole genome shotgun (WGS) entry which is preliminary data.</text>
</comment>
<feature type="region of interest" description="Disordered" evidence="10">
    <location>
        <begin position="316"/>
        <end position="394"/>
    </location>
</feature>
<evidence type="ECO:0000256" key="11">
    <source>
        <dbReference type="SAM" id="Phobius"/>
    </source>
</evidence>
<reference evidence="13 14" key="1">
    <citation type="submission" date="2023-04" db="EMBL/GenBank/DDBJ databases">
        <title>Genome of Basidiobolus ranarum AG-B5.</title>
        <authorList>
            <person name="Stajich J.E."/>
            <person name="Carter-House D."/>
            <person name="Gryganskyi A."/>
        </authorList>
    </citation>
    <scope>NUCLEOTIDE SEQUENCE [LARGE SCALE GENOMIC DNA]</scope>
    <source>
        <strain evidence="13 14">AG-B5</strain>
    </source>
</reference>
<evidence type="ECO:0000256" key="3">
    <source>
        <dbReference type="ARBA" id="ARBA00004906"/>
    </source>
</evidence>
<dbReference type="InterPro" id="IPR056521">
    <property type="entry name" value="MARCHF6-like_C"/>
</dbReference>
<feature type="compositionally biased region" description="Polar residues" evidence="10">
    <location>
        <begin position="372"/>
        <end position="387"/>
    </location>
</feature>
<feature type="compositionally biased region" description="Polar residues" evidence="10">
    <location>
        <begin position="349"/>
        <end position="363"/>
    </location>
</feature>
<dbReference type="Pfam" id="PF23113">
    <property type="entry name" value="MARCHF6_C"/>
    <property type="match status" value="1"/>
</dbReference>
<accession>A0ABR2WF90</accession>
<dbReference type="PANTHER" id="PTHR13145:SF0">
    <property type="entry name" value="E3 UBIQUITIN-PROTEIN LIGASE MARCHF6"/>
    <property type="match status" value="1"/>
</dbReference>
<feature type="compositionally biased region" description="Acidic residues" evidence="10">
    <location>
        <begin position="329"/>
        <end position="343"/>
    </location>
</feature>
<sequence>MLIPVEEDGTPIDHADIALLNDSNTNIVYAPPNFNYRLILFLFLMWLSGSIFGCSLLITPLLVGRFILGKLMHNFSIIHDGYSFFAGLYFIWGCLLALEWTLRKVVAYYNWNGDFGVFKRTCKDYVITFFKLVYVFVTLGVIIPCLMSLAVQLYVVYPLLRRQPSRIPVFLLQNWAIGVIYAKIAYQLVFILPENRWSRAINQITQGRGLRNPDIKAITRSLILPIGGTALIAVLAPAFFAYATERYQGSTEVLANSDTYRLAYPLTLVIVTCYFVQKKSISLYHQWMGSIRDEEYVIGRKLENFQRVSKIDSISNHEPEVSTVAKEDQDNESDESDEYDESEPLLGNSEANFDPSGQSTSAGPSDFAQAHASESSPVQSHGQSTTEPALVQED</sequence>
<feature type="transmembrane region" description="Helical" evidence="11">
    <location>
        <begin position="84"/>
        <end position="102"/>
    </location>
</feature>
<feature type="transmembrane region" description="Helical" evidence="11">
    <location>
        <begin position="38"/>
        <end position="63"/>
    </location>
</feature>
<evidence type="ECO:0000256" key="8">
    <source>
        <dbReference type="ARBA" id="ARBA00022989"/>
    </source>
</evidence>
<evidence type="ECO:0000256" key="5">
    <source>
        <dbReference type="ARBA" id="ARBA00022679"/>
    </source>
</evidence>
<evidence type="ECO:0000256" key="2">
    <source>
        <dbReference type="ARBA" id="ARBA00004141"/>
    </source>
</evidence>
<dbReference type="PANTHER" id="PTHR13145">
    <property type="entry name" value="SSM4 PROTEIN"/>
    <property type="match status" value="1"/>
</dbReference>
<evidence type="ECO:0000256" key="4">
    <source>
        <dbReference type="ARBA" id="ARBA00012483"/>
    </source>
</evidence>
<evidence type="ECO:0000259" key="12">
    <source>
        <dbReference type="Pfam" id="PF23113"/>
    </source>
</evidence>
<evidence type="ECO:0000256" key="10">
    <source>
        <dbReference type="SAM" id="MobiDB-lite"/>
    </source>
</evidence>
<keyword evidence="9 11" id="KW-0472">Membrane</keyword>
<keyword evidence="6 11" id="KW-0812">Transmembrane</keyword>
<evidence type="ECO:0000313" key="14">
    <source>
        <dbReference type="Proteomes" id="UP001479436"/>
    </source>
</evidence>
<proteinExistence type="predicted"/>
<name>A0ABR2WF90_9FUNG</name>
<comment type="subcellular location">
    <subcellularLocation>
        <location evidence="2">Membrane</location>
        <topology evidence="2">Multi-pass membrane protein</topology>
    </subcellularLocation>
</comment>
<keyword evidence="8 11" id="KW-1133">Transmembrane helix</keyword>
<keyword evidence="7" id="KW-0833">Ubl conjugation pathway</keyword>
<comment type="pathway">
    <text evidence="3">Protein modification; protein ubiquitination.</text>
</comment>
<dbReference type="EC" id="2.3.2.27" evidence="4"/>
<dbReference type="Proteomes" id="UP001479436">
    <property type="component" value="Unassembled WGS sequence"/>
</dbReference>
<evidence type="ECO:0000256" key="9">
    <source>
        <dbReference type="ARBA" id="ARBA00023136"/>
    </source>
</evidence>
<feature type="transmembrane region" description="Helical" evidence="11">
    <location>
        <begin position="222"/>
        <end position="242"/>
    </location>
</feature>
<gene>
    <name evidence="13" type="ORF">K7432_016090</name>
</gene>
<organism evidence="13 14">
    <name type="scientific">Basidiobolus ranarum</name>
    <dbReference type="NCBI Taxonomy" id="34480"/>
    <lineage>
        <taxon>Eukaryota</taxon>
        <taxon>Fungi</taxon>
        <taxon>Fungi incertae sedis</taxon>
        <taxon>Zoopagomycota</taxon>
        <taxon>Entomophthoromycotina</taxon>
        <taxon>Basidiobolomycetes</taxon>
        <taxon>Basidiobolales</taxon>
        <taxon>Basidiobolaceae</taxon>
        <taxon>Basidiobolus</taxon>
    </lineage>
</organism>
<keyword evidence="14" id="KW-1185">Reference proteome</keyword>
<feature type="transmembrane region" description="Helical" evidence="11">
    <location>
        <begin position="133"/>
        <end position="157"/>
    </location>
</feature>
<feature type="compositionally biased region" description="Basic and acidic residues" evidence="10">
    <location>
        <begin position="316"/>
        <end position="328"/>
    </location>
</feature>
<evidence type="ECO:0000256" key="1">
    <source>
        <dbReference type="ARBA" id="ARBA00000900"/>
    </source>
</evidence>